<evidence type="ECO:0000259" key="2">
    <source>
        <dbReference type="PROSITE" id="PS51746"/>
    </source>
</evidence>
<dbReference type="Pfam" id="PF00481">
    <property type="entry name" value="PP2C"/>
    <property type="match status" value="1"/>
</dbReference>
<dbReference type="AlphaFoldDB" id="A0A1S4DRV6"/>
<keyword evidence="1" id="KW-0472">Membrane</keyword>
<evidence type="ECO:0000313" key="4">
    <source>
        <dbReference type="RefSeq" id="XP_016516147.1"/>
    </source>
</evidence>
<dbReference type="SMR" id="A0A1S4DRV6"/>
<dbReference type="RefSeq" id="XP_016516147.1">
    <property type="nucleotide sequence ID" value="XM_016660661.2"/>
</dbReference>
<dbReference type="GeneID" id="107832784"/>
<dbReference type="RefSeq" id="XP_016516147.1">
    <property type="nucleotide sequence ID" value="XM_016660661.1"/>
</dbReference>
<dbReference type="OMA" id="CHFATSE"/>
<reference evidence="4" key="2">
    <citation type="submission" date="2025-08" db="UniProtKB">
        <authorList>
            <consortium name="RefSeq"/>
        </authorList>
    </citation>
    <scope>IDENTIFICATION</scope>
    <source>
        <tissue evidence="4">Leaf</tissue>
    </source>
</reference>
<reference evidence="3" key="1">
    <citation type="journal article" date="2014" name="Nat. Commun.">
        <title>The tobacco genome sequence and its comparison with those of tomato and potato.</title>
        <authorList>
            <person name="Sierro N."/>
            <person name="Battey J.N."/>
            <person name="Ouadi S."/>
            <person name="Bakaher N."/>
            <person name="Bovet L."/>
            <person name="Willig A."/>
            <person name="Goepfert S."/>
            <person name="Peitsch M.C."/>
            <person name="Ivanov N.V."/>
        </authorList>
    </citation>
    <scope>NUCLEOTIDE SEQUENCE [LARGE SCALE GENOMIC DNA]</scope>
</reference>
<evidence type="ECO:0000256" key="1">
    <source>
        <dbReference type="SAM" id="Phobius"/>
    </source>
</evidence>
<dbReference type="Proteomes" id="UP000790787">
    <property type="component" value="Chromosome 19"/>
</dbReference>
<proteinExistence type="predicted"/>
<protein>
    <recommendedName>
        <fullName evidence="2">PPM-type phosphatase domain-containing protein</fullName>
    </recommendedName>
</protein>
<dbReference type="KEGG" id="nta:107832784"/>
<dbReference type="SMART" id="SM00332">
    <property type="entry name" value="PP2Cc"/>
    <property type="match status" value="1"/>
</dbReference>
<accession>A0A1S4DRV6</accession>
<dbReference type="PaxDb" id="4097-A0A1S4DRV6"/>
<gene>
    <name evidence="4" type="primary">LOC107832784</name>
</gene>
<dbReference type="OrthoDB" id="416093at2759"/>
<dbReference type="InterPro" id="IPR001932">
    <property type="entry name" value="PPM-type_phosphatase-like_dom"/>
</dbReference>
<feature type="transmembrane region" description="Helical" evidence="1">
    <location>
        <begin position="21"/>
        <end position="38"/>
    </location>
</feature>
<dbReference type="GO" id="GO:1902531">
    <property type="term" value="P:regulation of intracellular signal transduction"/>
    <property type="evidence" value="ECO:0000318"/>
    <property type="project" value="GO_Central"/>
</dbReference>
<dbReference type="InterPro" id="IPR015655">
    <property type="entry name" value="PP2C"/>
</dbReference>
<evidence type="ECO:0000313" key="3">
    <source>
        <dbReference type="Proteomes" id="UP000790787"/>
    </source>
</evidence>
<dbReference type="SUPFAM" id="SSF81606">
    <property type="entry name" value="PP2C-like"/>
    <property type="match status" value="1"/>
</dbReference>
<dbReference type="GO" id="GO:0004722">
    <property type="term" value="F:protein serine/threonine phosphatase activity"/>
    <property type="evidence" value="ECO:0000318"/>
    <property type="project" value="GO_Central"/>
</dbReference>
<dbReference type="PROSITE" id="PS51746">
    <property type="entry name" value="PPM_2"/>
    <property type="match status" value="1"/>
</dbReference>
<name>A0A1S4DRV6_TOBAC</name>
<keyword evidence="1" id="KW-0812">Transmembrane</keyword>
<dbReference type="PROSITE" id="PS51257">
    <property type="entry name" value="PROKAR_LIPOPROTEIN"/>
    <property type="match status" value="1"/>
</dbReference>
<keyword evidence="1" id="KW-1133">Transmembrane helix</keyword>
<organism evidence="3 4">
    <name type="scientific">Nicotiana tabacum</name>
    <name type="common">Common tobacco</name>
    <dbReference type="NCBI Taxonomy" id="4097"/>
    <lineage>
        <taxon>Eukaryota</taxon>
        <taxon>Viridiplantae</taxon>
        <taxon>Streptophyta</taxon>
        <taxon>Embryophyta</taxon>
        <taxon>Tracheophyta</taxon>
        <taxon>Spermatophyta</taxon>
        <taxon>Magnoliopsida</taxon>
        <taxon>eudicotyledons</taxon>
        <taxon>Gunneridae</taxon>
        <taxon>Pentapetalae</taxon>
        <taxon>asterids</taxon>
        <taxon>lamiids</taxon>
        <taxon>Solanales</taxon>
        <taxon>Solanaceae</taxon>
        <taxon>Nicotianoideae</taxon>
        <taxon>Nicotianeae</taxon>
        <taxon>Nicotiana</taxon>
    </lineage>
</organism>
<feature type="domain" description="PPM-type phosphatase" evidence="2">
    <location>
        <begin position="77"/>
        <end position="361"/>
    </location>
</feature>
<dbReference type="Gene3D" id="3.60.40.10">
    <property type="entry name" value="PPM-type phosphatase domain"/>
    <property type="match status" value="1"/>
</dbReference>
<dbReference type="InterPro" id="IPR036457">
    <property type="entry name" value="PPM-type-like_dom_sf"/>
</dbReference>
<dbReference type="SMART" id="SM00331">
    <property type="entry name" value="PP2C_SIG"/>
    <property type="match status" value="1"/>
</dbReference>
<keyword evidence="3" id="KW-1185">Reference proteome</keyword>
<dbReference type="PANTHER" id="PTHR47992">
    <property type="entry name" value="PROTEIN PHOSPHATASE"/>
    <property type="match status" value="1"/>
</dbReference>
<sequence length="382" mass="41868">MARHRGIDKKQQIRAWDTRSIVIFVFFIACVVGILTNLKVAKSEPEFEPESEEKIVEQILRLLHSIPNATTSIPTQNCHFASSEGIRSHQEDRVTCDLNLKIPLFGPDGLEEVRVGAVAVFDGHIGSAASEMASNIFLDKFLLKLRNSTEQSSNLKELLKSSLVTTIEDIDAEFSEVAFKYHLYSGSTAVVALIYNNHVLVANVGDSKAFLCSQKKKSHKAGAASLAGLLAKELTRDHNAHRLDERARIEASGGVLKFIPNYVPLLMGHFPMTRAIGDVPLKRYGVIANPEMTDWLSLTSKDEFLVVASDGISERLTPQEVCDFLNDVEDHSDPSLLAQQLIQKAFLEGSSDNLSVVLVPLGSGFRGPPVDDLSAVSGSLEM</sequence>
<dbReference type="CDD" id="cd00143">
    <property type="entry name" value="PP2Cc"/>
    <property type="match status" value="1"/>
</dbReference>